<feature type="domain" description="Sucrose phosphatase-like" evidence="7">
    <location>
        <begin position="17"/>
        <end position="264"/>
    </location>
</feature>
<dbReference type="SFLD" id="SFLDG01141">
    <property type="entry name" value="C2.B.1:_Sucrose_Phosphatase_Li"/>
    <property type="match status" value="1"/>
</dbReference>
<dbReference type="EMBL" id="SIDB01000006">
    <property type="protein sequence ID" value="KAI3431372.1"/>
    <property type="molecule type" value="Genomic_DNA"/>
</dbReference>
<dbReference type="Gene3D" id="3.10.450.50">
    <property type="match status" value="1"/>
</dbReference>
<comment type="pathway">
    <text evidence="2 6">Glycan biosynthesis; sucrose biosynthesis; sucrose from D-fructose 6-phosphate and UDP-alpha-D-glucose: step 2/2.</text>
</comment>
<comment type="cofactor">
    <cofactor evidence="1 6">
        <name>Mg(2+)</name>
        <dbReference type="ChEBI" id="CHEBI:18420"/>
    </cofactor>
</comment>
<evidence type="ECO:0000256" key="1">
    <source>
        <dbReference type="ARBA" id="ARBA00001946"/>
    </source>
</evidence>
<dbReference type="EC" id="3.1.3.24" evidence="6"/>
<reference evidence="8" key="1">
    <citation type="journal article" date="2019" name="Plant J.">
        <title>Chlorella vulgaris genome assembly and annotation reveals the molecular basis for metabolic acclimation to high light conditions.</title>
        <authorList>
            <person name="Cecchin M."/>
            <person name="Marcolungo L."/>
            <person name="Rossato M."/>
            <person name="Girolomoni L."/>
            <person name="Cosentino E."/>
            <person name="Cuine S."/>
            <person name="Li-Beisson Y."/>
            <person name="Delledonne M."/>
            <person name="Ballottari M."/>
        </authorList>
    </citation>
    <scope>NUCLEOTIDE SEQUENCE</scope>
    <source>
        <strain evidence="8">211/11P</strain>
    </source>
</reference>
<dbReference type="SFLD" id="SFLDS00003">
    <property type="entry name" value="Haloacid_Dehalogenase"/>
    <property type="match status" value="1"/>
</dbReference>
<evidence type="ECO:0000259" key="7">
    <source>
        <dbReference type="Pfam" id="PF05116"/>
    </source>
</evidence>
<comment type="function">
    <text evidence="6">Catalyzes the final step of sucrose synthesis.</text>
</comment>
<proteinExistence type="inferred from homology"/>
<dbReference type="SUPFAM" id="SSF54427">
    <property type="entry name" value="NTF2-like"/>
    <property type="match status" value="1"/>
</dbReference>
<keyword evidence="9" id="KW-1185">Reference proteome</keyword>
<evidence type="ECO:0000256" key="4">
    <source>
        <dbReference type="ARBA" id="ARBA00022801"/>
    </source>
</evidence>
<dbReference type="InterPro" id="IPR036412">
    <property type="entry name" value="HAD-like_sf"/>
</dbReference>
<name>A0A9D4YXA0_CHLVU</name>
<dbReference type="Proteomes" id="UP001055712">
    <property type="component" value="Unassembled WGS sequence"/>
</dbReference>
<dbReference type="InterPro" id="IPR012847">
    <property type="entry name" value="Sucrose_phosphatase_pln/cyn"/>
</dbReference>
<keyword evidence="4 6" id="KW-0378">Hydrolase</keyword>
<protein>
    <recommendedName>
        <fullName evidence="6">Sucrose-phosphatase</fullName>
        <ecNumber evidence="6">3.1.3.24</ecNumber>
    </recommendedName>
</protein>
<sequence>MSKAATADQAVLAKTHRFMLVSDLDWTMVDHNDGTHDKLLAFNRLWLSEFAADSLLVFSTGRSPELFHELAGEVPLLTPDILVCSVGTEILINGTPDGEWEAYLNQGWDRARACAIAAELPDLVLQQDSEQRAHKISYKLSMPDPEPVVAALRSQLEAAGLDTSVIFSAGVDLDILPSRASKGKALSFLLKQMESKAGRPEVGVMVCGDSGNDIELFAVPGVHGCMVANAHSELSNWCEAHGSDQLFRATKDGPGGIVEALHHFSFPNPAKSDTVQRRLALTSNLAWYEDWCNASVPKDADACSRQMQFLDPSFEYVHPSGTIMNRAAFVDWFATQGYGCHSGSAAAAAAADPTTGGGGDAASSGRHCMWLDRYSERQLAPGVWLARYLEQHQPFAAGKHTGEKRVSRWASVILLQQTKPEAGAYRVAYIHESLVPVEQARA</sequence>
<dbReference type="Gene3D" id="3.40.50.1000">
    <property type="entry name" value="HAD superfamily/HAD-like"/>
    <property type="match status" value="1"/>
</dbReference>
<evidence type="ECO:0000256" key="6">
    <source>
        <dbReference type="RuleBase" id="RU368007"/>
    </source>
</evidence>
<organism evidence="8 9">
    <name type="scientific">Chlorella vulgaris</name>
    <name type="common">Green alga</name>
    <dbReference type="NCBI Taxonomy" id="3077"/>
    <lineage>
        <taxon>Eukaryota</taxon>
        <taxon>Viridiplantae</taxon>
        <taxon>Chlorophyta</taxon>
        <taxon>core chlorophytes</taxon>
        <taxon>Trebouxiophyceae</taxon>
        <taxon>Chlorellales</taxon>
        <taxon>Chlorellaceae</taxon>
        <taxon>Chlorella clade</taxon>
        <taxon>Chlorella</taxon>
    </lineage>
</organism>
<dbReference type="InterPro" id="IPR006380">
    <property type="entry name" value="SPP-like_dom"/>
</dbReference>
<dbReference type="Pfam" id="PF05116">
    <property type="entry name" value="S6PP"/>
    <property type="match status" value="1"/>
</dbReference>
<dbReference type="NCBIfam" id="TIGR01484">
    <property type="entry name" value="HAD-SF-IIB"/>
    <property type="match status" value="1"/>
</dbReference>
<evidence type="ECO:0000313" key="8">
    <source>
        <dbReference type="EMBL" id="KAI3431372.1"/>
    </source>
</evidence>
<evidence type="ECO:0000256" key="5">
    <source>
        <dbReference type="ARBA" id="ARBA00048036"/>
    </source>
</evidence>
<dbReference type="PANTHER" id="PTHR46521">
    <property type="entry name" value="SUCROSE-PHOSPHATASE 2-RELATED"/>
    <property type="match status" value="1"/>
</dbReference>
<keyword evidence="6" id="KW-0460">Magnesium</keyword>
<dbReference type="NCBIfam" id="TIGR01482">
    <property type="entry name" value="SPP-subfamily"/>
    <property type="match status" value="1"/>
</dbReference>
<dbReference type="InterPro" id="IPR023214">
    <property type="entry name" value="HAD_sf"/>
</dbReference>
<evidence type="ECO:0000256" key="3">
    <source>
        <dbReference type="ARBA" id="ARBA00007211"/>
    </source>
</evidence>
<comment type="catalytic activity">
    <reaction evidence="5 6">
        <text>sucrose 6(F)-phosphate + H2O = sucrose + phosphate</text>
        <dbReference type="Rhea" id="RHEA:19289"/>
        <dbReference type="ChEBI" id="CHEBI:15377"/>
        <dbReference type="ChEBI" id="CHEBI:17992"/>
        <dbReference type="ChEBI" id="CHEBI:43474"/>
        <dbReference type="ChEBI" id="CHEBI:57723"/>
        <dbReference type="EC" id="3.1.3.24"/>
    </reaction>
</comment>
<dbReference type="PANTHER" id="PTHR46521:SF4">
    <property type="entry name" value="SUCROSE-PHOSPHATASE 2-RELATED"/>
    <property type="match status" value="1"/>
</dbReference>
<dbReference type="GO" id="GO:0000287">
    <property type="term" value="F:magnesium ion binding"/>
    <property type="evidence" value="ECO:0007669"/>
    <property type="project" value="UniProtKB-UniRule"/>
</dbReference>
<evidence type="ECO:0000256" key="2">
    <source>
        <dbReference type="ARBA" id="ARBA00005070"/>
    </source>
</evidence>
<evidence type="ECO:0000313" key="9">
    <source>
        <dbReference type="Proteomes" id="UP001055712"/>
    </source>
</evidence>
<reference evidence="8" key="2">
    <citation type="submission" date="2020-11" db="EMBL/GenBank/DDBJ databases">
        <authorList>
            <person name="Cecchin M."/>
            <person name="Marcolungo L."/>
            <person name="Rossato M."/>
            <person name="Girolomoni L."/>
            <person name="Cosentino E."/>
            <person name="Cuine S."/>
            <person name="Li-Beisson Y."/>
            <person name="Delledonne M."/>
            <person name="Ballottari M."/>
        </authorList>
    </citation>
    <scope>NUCLEOTIDE SEQUENCE</scope>
    <source>
        <strain evidence="8">211/11P</strain>
        <tissue evidence="8">Whole cell</tissue>
    </source>
</reference>
<dbReference type="NCBIfam" id="TIGR01485">
    <property type="entry name" value="SPP_plant-cyano"/>
    <property type="match status" value="1"/>
</dbReference>
<accession>A0A9D4YXA0</accession>
<dbReference type="GO" id="GO:0050307">
    <property type="term" value="F:sucrose-phosphate phosphatase activity"/>
    <property type="evidence" value="ECO:0007669"/>
    <property type="project" value="UniProtKB-UniRule"/>
</dbReference>
<dbReference type="InterPro" id="IPR006379">
    <property type="entry name" value="HAD-SF_hydro_IIB"/>
</dbReference>
<dbReference type="SUPFAM" id="SSF56784">
    <property type="entry name" value="HAD-like"/>
    <property type="match status" value="1"/>
</dbReference>
<dbReference type="AlphaFoldDB" id="A0A9D4YXA0"/>
<dbReference type="InterPro" id="IPR051518">
    <property type="entry name" value="Sucrose_Phosphatase"/>
</dbReference>
<dbReference type="SFLD" id="SFLDG01140">
    <property type="entry name" value="C2.B:_Phosphomannomutase_and_P"/>
    <property type="match status" value="1"/>
</dbReference>
<dbReference type="Gene3D" id="3.90.1070.10">
    <property type="match status" value="1"/>
</dbReference>
<dbReference type="InterPro" id="IPR032710">
    <property type="entry name" value="NTF2-like_dom_sf"/>
</dbReference>
<dbReference type="OrthoDB" id="531008at2759"/>
<gene>
    <name evidence="8" type="ORF">D9Q98_004427</name>
</gene>
<comment type="similarity">
    <text evidence="3 6">Belongs to the sucrose phosphatase family.</text>
</comment>
<dbReference type="GO" id="GO:0005986">
    <property type="term" value="P:sucrose biosynthetic process"/>
    <property type="evidence" value="ECO:0007669"/>
    <property type="project" value="UniProtKB-UniRule"/>
</dbReference>
<comment type="subunit">
    <text evidence="6">Homodimer.</text>
</comment>
<comment type="caution">
    <text evidence="8">The sequence shown here is derived from an EMBL/GenBank/DDBJ whole genome shotgun (WGS) entry which is preliminary data.</text>
</comment>